<feature type="non-terminal residue" evidence="2">
    <location>
        <position position="86"/>
    </location>
</feature>
<name>A0ABD0RB86_CIRMR</name>
<comment type="caution">
    <text evidence="2">The sequence shown here is derived from an EMBL/GenBank/DDBJ whole genome shotgun (WGS) entry which is preliminary data.</text>
</comment>
<gene>
    <name evidence="2" type="ORF">M9458_008710</name>
</gene>
<evidence type="ECO:0000256" key="1">
    <source>
        <dbReference type="SAM" id="MobiDB-lite"/>
    </source>
</evidence>
<protein>
    <submittedName>
        <fullName evidence="2">Uncharacterized protein</fullName>
    </submittedName>
</protein>
<keyword evidence="3" id="KW-1185">Reference proteome</keyword>
<feature type="region of interest" description="Disordered" evidence="1">
    <location>
        <begin position="1"/>
        <end position="86"/>
    </location>
</feature>
<evidence type="ECO:0000313" key="2">
    <source>
        <dbReference type="EMBL" id="KAL0195138.1"/>
    </source>
</evidence>
<accession>A0ABD0RB86</accession>
<feature type="compositionally biased region" description="Low complexity" evidence="1">
    <location>
        <begin position="24"/>
        <end position="39"/>
    </location>
</feature>
<dbReference type="AlphaFoldDB" id="A0ABD0RB86"/>
<feature type="compositionally biased region" description="Low complexity" evidence="1">
    <location>
        <begin position="56"/>
        <end position="68"/>
    </location>
</feature>
<reference evidence="2 3" key="1">
    <citation type="submission" date="2024-05" db="EMBL/GenBank/DDBJ databases">
        <title>Genome sequencing and assembly of Indian major carp, Cirrhinus mrigala (Hamilton, 1822).</title>
        <authorList>
            <person name="Mohindra V."/>
            <person name="Chowdhury L.M."/>
            <person name="Lal K."/>
            <person name="Jena J.K."/>
        </authorList>
    </citation>
    <scope>NUCLEOTIDE SEQUENCE [LARGE SCALE GENOMIC DNA]</scope>
    <source>
        <strain evidence="2">CM1030</strain>
        <tissue evidence="2">Blood</tissue>
    </source>
</reference>
<evidence type="ECO:0000313" key="3">
    <source>
        <dbReference type="Proteomes" id="UP001529510"/>
    </source>
</evidence>
<proteinExistence type="predicted"/>
<feature type="non-terminal residue" evidence="2">
    <location>
        <position position="1"/>
    </location>
</feature>
<sequence length="86" mass="8903">DNPTQKRAEEGPEGDHPAATMQTSQGAVAASPQAPPAAGHTRADRPWARRSRPRQATAESGAALALASRPGARNHQRTGGRSMVVG</sequence>
<organism evidence="2 3">
    <name type="scientific">Cirrhinus mrigala</name>
    <name type="common">Mrigala</name>
    <dbReference type="NCBI Taxonomy" id="683832"/>
    <lineage>
        <taxon>Eukaryota</taxon>
        <taxon>Metazoa</taxon>
        <taxon>Chordata</taxon>
        <taxon>Craniata</taxon>
        <taxon>Vertebrata</taxon>
        <taxon>Euteleostomi</taxon>
        <taxon>Actinopterygii</taxon>
        <taxon>Neopterygii</taxon>
        <taxon>Teleostei</taxon>
        <taxon>Ostariophysi</taxon>
        <taxon>Cypriniformes</taxon>
        <taxon>Cyprinidae</taxon>
        <taxon>Labeoninae</taxon>
        <taxon>Labeonini</taxon>
        <taxon>Cirrhinus</taxon>
    </lineage>
</organism>
<dbReference type="Proteomes" id="UP001529510">
    <property type="component" value="Unassembled WGS sequence"/>
</dbReference>
<feature type="compositionally biased region" description="Basic and acidic residues" evidence="1">
    <location>
        <begin position="1"/>
        <end position="16"/>
    </location>
</feature>
<dbReference type="EMBL" id="JAMKFB020000004">
    <property type="protein sequence ID" value="KAL0195138.1"/>
    <property type="molecule type" value="Genomic_DNA"/>
</dbReference>